<keyword evidence="2" id="KW-0813">Transport</keyword>
<dbReference type="Gene3D" id="1.25.10.10">
    <property type="entry name" value="Leucine-rich Repeat Variant"/>
    <property type="match status" value="1"/>
</dbReference>
<dbReference type="KEGG" id="tad:TRIADDRAFT_56612"/>
<dbReference type="SMART" id="SM00185">
    <property type="entry name" value="ARM"/>
    <property type="match status" value="4"/>
</dbReference>
<name>B3RYM8_TRIAD</name>
<sequence>MDFYMHKSGIYKSMATTTWKDAYYDDAKQLNNDNNQNSNTVENELSLALQNLWSAASSANLLDQLNQLEQFNFLSNHEQDLLNHNFSFEIQLEAMQVLALLVKLDSLSPILTKLHTAYEYVLNCGLIQELAKVITLNKSVQFLRAAASALKLIARGEASLRNEVVIDLLGIVTVLIQFDDIELICNIIWTLKYLTDYRDENVQTPALKTLGNVVAGNSKQAKFVVDMKLLPLLKKLLTRSDSLQQKEIFWVFSNVAVDESRLLQQLINEGIVSMMLNYIQEESVVSNEAIWVISNAIQYGTEAQVLQLLENYNLTEFLCNTLLKFENSQVLYNVIVAMSALLTKIEGFPDLSETLQANGQEFYFHYFVDTLLFIDG</sequence>
<dbReference type="SUPFAM" id="SSF48371">
    <property type="entry name" value="ARM repeat"/>
    <property type="match status" value="1"/>
</dbReference>
<evidence type="ECO:0000256" key="2">
    <source>
        <dbReference type="ARBA" id="ARBA00022448"/>
    </source>
</evidence>
<keyword evidence="3" id="KW-0653">Protein transport</keyword>
<dbReference type="InterPro" id="IPR000225">
    <property type="entry name" value="Armadillo"/>
</dbReference>
<dbReference type="eggNOG" id="KOG0166">
    <property type="taxonomic scope" value="Eukaryota"/>
</dbReference>
<dbReference type="GO" id="GO:0005634">
    <property type="term" value="C:nucleus"/>
    <property type="evidence" value="ECO:0000318"/>
    <property type="project" value="GO_Central"/>
</dbReference>
<dbReference type="STRING" id="10228.B3RYM8"/>
<dbReference type="GO" id="GO:0061608">
    <property type="term" value="F:nuclear import signal receptor activity"/>
    <property type="evidence" value="ECO:0000318"/>
    <property type="project" value="GO_Central"/>
</dbReference>
<evidence type="ECO:0000313" key="5">
    <source>
        <dbReference type="Proteomes" id="UP000009022"/>
    </source>
</evidence>
<dbReference type="PANTHER" id="PTHR23316">
    <property type="entry name" value="IMPORTIN ALPHA"/>
    <property type="match status" value="1"/>
</dbReference>
<dbReference type="AlphaFoldDB" id="B3RYM8"/>
<evidence type="ECO:0008006" key="6">
    <source>
        <dbReference type="Google" id="ProtNLM"/>
    </source>
</evidence>
<dbReference type="GO" id="GO:0006607">
    <property type="term" value="P:NLS-bearing protein import into nucleus"/>
    <property type="evidence" value="ECO:0000318"/>
    <property type="project" value="GO_Central"/>
</dbReference>
<dbReference type="CTD" id="6754172"/>
<dbReference type="InterPro" id="IPR016024">
    <property type="entry name" value="ARM-type_fold"/>
</dbReference>
<comment type="similarity">
    <text evidence="1">Belongs to the importin alpha family.</text>
</comment>
<evidence type="ECO:0000256" key="1">
    <source>
        <dbReference type="ARBA" id="ARBA00010394"/>
    </source>
</evidence>
<proteinExistence type="inferred from homology"/>
<dbReference type="RefSeq" id="XP_002112513.1">
    <property type="nucleotide sequence ID" value="XM_002112477.1"/>
</dbReference>
<dbReference type="Proteomes" id="UP000009022">
    <property type="component" value="Unassembled WGS sequence"/>
</dbReference>
<dbReference type="GeneID" id="6754172"/>
<reference evidence="4 5" key="1">
    <citation type="journal article" date="2008" name="Nature">
        <title>The Trichoplax genome and the nature of placozoans.</title>
        <authorList>
            <person name="Srivastava M."/>
            <person name="Begovic E."/>
            <person name="Chapman J."/>
            <person name="Putnam N.H."/>
            <person name="Hellsten U."/>
            <person name="Kawashima T."/>
            <person name="Kuo A."/>
            <person name="Mitros T."/>
            <person name="Salamov A."/>
            <person name="Carpenter M.L."/>
            <person name="Signorovitch A.Y."/>
            <person name="Moreno M.A."/>
            <person name="Kamm K."/>
            <person name="Grimwood J."/>
            <person name="Schmutz J."/>
            <person name="Shapiro H."/>
            <person name="Grigoriev I.V."/>
            <person name="Buss L.W."/>
            <person name="Schierwater B."/>
            <person name="Dellaporta S.L."/>
            <person name="Rokhsar D.S."/>
        </authorList>
    </citation>
    <scope>NUCLEOTIDE SEQUENCE [LARGE SCALE GENOMIC DNA]</scope>
    <source>
        <strain evidence="4 5">Grell-BS-1999</strain>
    </source>
</reference>
<keyword evidence="5" id="KW-1185">Reference proteome</keyword>
<dbReference type="InterPro" id="IPR011989">
    <property type="entry name" value="ARM-like"/>
</dbReference>
<dbReference type="GO" id="GO:0005654">
    <property type="term" value="C:nucleoplasm"/>
    <property type="evidence" value="ECO:0000318"/>
    <property type="project" value="GO_Central"/>
</dbReference>
<organism evidence="4 5">
    <name type="scientific">Trichoplax adhaerens</name>
    <name type="common">Trichoplax reptans</name>
    <dbReference type="NCBI Taxonomy" id="10228"/>
    <lineage>
        <taxon>Eukaryota</taxon>
        <taxon>Metazoa</taxon>
        <taxon>Placozoa</taxon>
        <taxon>Uniplacotomia</taxon>
        <taxon>Trichoplacea</taxon>
        <taxon>Trichoplacidae</taxon>
        <taxon>Trichoplax</taxon>
    </lineage>
</organism>
<dbReference type="EMBL" id="DS985245">
    <property type="protein sequence ID" value="EDV24623.1"/>
    <property type="molecule type" value="Genomic_DNA"/>
</dbReference>
<protein>
    <recommendedName>
        <fullName evidence="6">Importin subunit alpha</fullName>
    </recommendedName>
</protein>
<dbReference type="PhylomeDB" id="B3RYM8"/>
<evidence type="ECO:0000313" key="4">
    <source>
        <dbReference type="EMBL" id="EDV24623.1"/>
    </source>
</evidence>
<evidence type="ECO:0000256" key="3">
    <source>
        <dbReference type="ARBA" id="ARBA00022927"/>
    </source>
</evidence>
<dbReference type="GO" id="GO:0008139">
    <property type="term" value="F:nuclear localization sequence binding"/>
    <property type="evidence" value="ECO:0000318"/>
    <property type="project" value="GO_Central"/>
</dbReference>
<dbReference type="InParanoid" id="B3RYM8"/>
<dbReference type="HOGENOM" id="CLU_736369_0_0_1"/>
<gene>
    <name evidence="4" type="ORF">TRIADDRAFT_56612</name>
</gene>
<accession>B3RYM8</accession>